<proteinExistence type="predicted"/>
<evidence type="ECO:0000313" key="2">
    <source>
        <dbReference type="Proteomes" id="UP000071962"/>
    </source>
</evidence>
<protein>
    <submittedName>
        <fullName evidence="1">Uncharacterized protein</fullName>
    </submittedName>
</protein>
<evidence type="ECO:0000313" key="1">
    <source>
        <dbReference type="EMBL" id="CYX04801.1"/>
    </source>
</evidence>
<dbReference type="EMBL" id="FIKT01000012">
    <property type="protein sequence ID" value="CYX04801.1"/>
    <property type="molecule type" value="Genomic_DNA"/>
</dbReference>
<dbReference type="RefSeq" id="WP_153603281.1">
    <property type="nucleotide sequence ID" value="NZ_CEKS01000026.1"/>
</dbReference>
<dbReference type="AlphaFoldDB" id="A0A116QBF3"/>
<sequence>MKLINDIKQLLCKHSWKELPRFIALNTGKISPKRQCLKCGKAEETDE</sequence>
<dbReference type="Proteomes" id="UP000071962">
    <property type="component" value="Unassembled WGS sequence"/>
</dbReference>
<name>A0A116QBF3_STRSU</name>
<reference evidence="1 2" key="1">
    <citation type="submission" date="2016-02" db="EMBL/GenBank/DDBJ databases">
        <authorList>
            <consortium name="Pathogen Informatics"/>
        </authorList>
    </citation>
    <scope>NUCLEOTIDE SEQUENCE [LARGE SCALE GENOMIC DNA]</scope>
    <source>
        <strain evidence="1 2">SS1062</strain>
    </source>
</reference>
<organism evidence="1 2">
    <name type="scientific">Streptococcus suis</name>
    <dbReference type="NCBI Taxonomy" id="1307"/>
    <lineage>
        <taxon>Bacteria</taxon>
        <taxon>Bacillati</taxon>
        <taxon>Bacillota</taxon>
        <taxon>Bacilli</taxon>
        <taxon>Lactobacillales</taxon>
        <taxon>Streptococcaceae</taxon>
        <taxon>Streptococcus</taxon>
    </lineage>
</organism>
<gene>
    <name evidence="1" type="ORF">ERS132551_01187</name>
</gene>
<accession>A0A116QBF3</accession>